<keyword evidence="1" id="KW-1133">Transmembrane helix</keyword>
<reference evidence="2 3" key="1">
    <citation type="submission" date="2021-05" db="EMBL/GenBank/DDBJ databases">
        <title>A Polyphasic approach of four new species of the genus Ohtaekwangia: Ohtaekwangia histidinii sp. nov., Ohtaekwangia cretensis sp. nov., Ohtaekwangia indiensis sp. nov., Ohtaekwangia reichenbachii sp. nov. from diverse environment.</title>
        <authorList>
            <person name="Octaviana S."/>
        </authorList>
    </citation>
    <scope>NUCLEOTIDE SEQUENCE [LARGE SCALE GENOMIC DNA]</scope>
    <source>
        <strain evidence="2 3">PWU20</strain>
    </source>
</reference>
<protein>
    <submittedName>
        <fullName evidence="2">Uncharacterized protein</fullName>
    </submittedName>
</protein>
<evidence type="ECO:0000313" key="3">
    <source>
        <dbReference type="Proteomes" id="UP000772618"/>
    </source>
</evidence>
<dbReference type="Proteomes" id="UP000772618">
    <property type="component" value="Unassembled WGS sequence"/>
</dbReference>
<gene>
    <name evidence="2" type="ORF">KK060_21510</name>
</gene>
<evidence type="ECO:0000313" key="2">
    <source>
        <dbReference type="EMBL" id="MBT1705883.1"/>
    </source>
</evidence>
<feature type="transmembrane region" description="Helical" evidence="1">
    <location>
        <begin position="64"/>
        <end position="86"/>
    </location>
</feature>
<evidence type="ECO:0000256" key="1">
    <source>
        <dbReference type="SAM" id="Phobius"/>
    </source>
</evidence>
<dbReference type="EMBL" id="JAHESD010000072">
    <property type="protein sequence ID" value="MBT1705883.1"/>
    <property type="molecule type" value="Genomic_DNA"/>
</dbReference>
<organism evidence="2 3">
    <name type="scientific">Chryseosolibacter indicus</name>
    <dbReference type="NCBI Taxonomy" id="2782351"/>
    <lineage>
        <taxon>Bacteria</taxon>
        <taxon>Pseudomonadati</taxon>
        <taxon>Bacteroidota</taxon>
        <taxon>Cytophagia</taxon>
        <taxon>Cytophagales</taxon>
        <taxon>Chryseotaleaceae</taxon>
        <taxon>Chryseosolibacter</taxon>
    </lineage>
</organism>
<keyword evidence="1" id="KW-0472">Membrane</keyword>
<accession>A0ABS5VWT5</accession>
<sequence length="87" mass="9661">MQGTNPAAIVIIPEQAPFHSTTQINTLKYALAKDLTIVLYHDDSSWAVIELDQMGRGIMRKLKAAVVFSKFLTSFLLLVVIVMITIV</sequence>
<keyword evidence="1" id="KW-0812">Transmembrane</keyword>
<name>A0ABS5VWT5_9BACT</name>
<comment type="caution">
    <text evidence="2">The sequence shown here is derived from an EMBL/GenBank/DDBJ whole genome shotgun (WGS) entry which is preliminary data.</text>
</comment>
<keyword evidence="3" id="KW-1185">Reference proteome</keyword>
<proteinExistence type="predicted"/>